<organism evidence="1 2">
    <name type="scientific">Microvirga tunisiensis</name>
    <dbReference type="NCBI Taxonomy" id="2108360"/>
    <lineage>
        <taxon>Bacteria</taxon>
        <taxon>Pseudomonadati</taxon>
        <taxon>Pseudomonadota</taxon>
        <taxon>Alphaproteobacteria</taxon>
        <taxon>Hyphomicrobiales</taxon>
        <taxon>Methylobacteriaceae</taxon>
        <taxon>Microvirga</taxon>
    </lineage>
</organism>
<dbReference type="AlphaFoldDB" id="A0A5N7MNS5"/>
<comment type="caution">
    <text evidence="1">The sequence shown here is derived from an EMBL/GenBank/DDBJ whole genome shotgun (WGS) entry which is preliminary data.</text>
</comment>
<evidence type="ECO:0000313" key="2">
    <source>
        <dbReference type="Proteomes" id="UP000403266"/>
    </source>
</evidence>
<dbReference type="RefSeq" id="WP_152715112.1">
    <property type="nucleotide sequence ID" value="NZ_VOSJ01000212.1"/>
</dbReference>
<proteinExistence type="predicted"/>
<dbReference type="OrthoDB" id="8019829at2"/>
<gene>
    <name evidence="1" type="ORF">FS320_26870</name>
</gene>
<accession>A0A5N7MNS5</accession>
<dbReference type="EMBL" id="VOSK01000162">
    <property type="protein sequence ID" value="MPR28667.1"/>
    <property type="molecule type" value="Genomic_DNA"/>
</dbReference>
<keyword evidence="2" id="KW-1185">Reference proteome</keyword>
<dbReference type="Proteomes" id="UP000403266">
    <property type="component" value="Unassembled WGS sequence"/>
</dbReference>
<sequence>MTMRRAQNDNSRFHLGFLTVNRQDPHSGAEVRFDRLEVVLTDAVFQASNGGIYRKLRAKGQNGEFYYGSAFAGKERNFAKSMTLIVYYGSEKLTVPVPVEDIAVGNVSSLDLSCTIPASEQTARPVAPEPAAKPVDLQEDRLWSVTETFIRAQPIKAKDQLTKLRRAVTLIYHPDQYAEAEREIRTRIIARANDLIDKIGLQIAA</sequence>
<reference evidence="1 2" key="1">
    <citation type="journal article" date="2019" name="Syst. Appl. Microbiol.">
        <title>Microvirga tunisiensis sp. nov., a root nodule symbiotic bacterium isolated from Lupinus micranthus and L. luteus grown in Northern Tunisia.</title>
        <authorList>
            <person name="Msaddak A."/>
            <person name="Rejili M."/>
            <person name="Duran D."/>
            <person name="Mars M."/>
            <person name="Palacios J.M."/>
            <person name="Ruiz-Argueso T."/>
            <person name="Rey L."/>
            <person name="Imperial J."/>
        </authorList>
    </citation>
    <scope>NUCLEOTIDE SEQUENCE [LARGE SCALE GENOMIC DNA]</scope>
    <source>
        <strain evidence="1 2">Lmie10</strain>
    </source>
</reference>
<name>A0A5N7MNS5_9HYPH</name>
<protein>
    <submittedName>
        <fullName evidence="1">Uncharacterized protein</fullName>
    </submittedName>
</protein>
<evidence type="ECO:0000313" key="1">
    <source>
        <dbReference type="EMBL" id="MPR28667.1"/>
    </source>
</evidence>